<accession>A0ACC1T9U8</accession>
<dbReference type="EMBL" id="JANHOG010000245">
    <property type="protein sequence ID" value="KAJ3556387.1"/>
    <property type="molecule type" value="Genomic_DNA"/>
</dbReference>
<gene>
    <name evidence="1" type="ORF">NM688_g2052</name>
</gene>
<comment type="caution">
    <text evidence="1">The sequence shown here is derived from an EMBL/GenBank/DDBJ whole genome shotgun (WGS) entry which is preliminary data.</text>
</comment>
<sequence>MQLLHRQFGIVNFAELKSLFLATYRSAHAYLSPIASLPPLQLDLRRNPSESSPSRVLPVSVQTLASIRADLSEGFRAVSWNKLSEAQAVFRTALQTILLVPVSSDSEAKEWRDLVTLCREYLLGVSIELERRRVAQEEPDNIRRCLELAAYFTHCQMQPVHLQIALRSAIRVFAKANNHATAASFARRLLELNPDPKFVAQARQQIAAGDRNPRNAVEISYDQFTEFEICAASYTPIYKGSPAVHCPYTDAAYLPEYKGRLDPLVRLTEIGSAFYLYGILSHSTANPTSAEDLYFFVDDQAVGHFTYTPPDPGNNTYSYNVLLYANNTIPPGVHNFKMQNGLPNGTVSLVLLDYAIYSQDPEDFVTSTTSSTSTSSSSTSSTPSPPSPTQPPATSGAAGEHKKSNSHTIIAAVVPSVVASAIIAIVLLLVARRRMRRKRALQDHVPLELDLDDPQEMMAQVTPYPHLDDSVTPVTSSSKGRSSETQLASSSRSPNYLEDWSPDGLYEGSPARSAYSSRASRSGGDPPPAYESVADEE</sequence>
<proteinExistence type="predicted"/>
<evidence type="ECO:0000313" key="2">
    <source>
        <dbReference type="Proteomes" id="UP001148662"/>
    </source>
</evidence>
<organism evidence="1 2">
    <name type="scientific">Phlebia brevispora</name>
    <dbReference type="NCBI Taxonomy" id="194682"/>
    <lineage>
        <taxon>Eukaryota</taxon>
        <taxon>Fungi</taxon>
        <taxon>Dikarya</taxon>
        <taxon>Basidiomycota</taxon>
        <taxon>Agaricomycotina</taxon>
        <taxon>Agaricomycetes</taxon>
        <taxon>Polyporales</taxon>
        <taxon>Meruliaceae</taxon>
        <taxon>Phlebia</taxon>
    </lineage>
</organism>
<keyword evidence="2" id="KW-1185">Reference proteome</keyword>
<name>A0ACC1T9U8_9APHY</name>
<evidence type="ECO:0000313" key="1">
    <source>
        <dbReference type="EMBL" id="KAJ3556387.1"/>
    </source>
</evidence>
<reference evidence="1" key="1">
    <citation type="submission" date="2022-07" db="EMBL/GenBank/DDBJ databases">
        <title>Genome Sequence of Phlebia brevispora.</title>
        <authorList>
            <person name="Buettner E."/>
        </authorList>
    </citation>
    <scope>NUCLEOTIDE SEQUENCE</scope>
    <source>
        <strain evidence="1">MPL23</strain>
    </source>
</reference>
<dbReference type="Proteomes" id="UP001148662">
    <property type="component" value="Unassembled WGS sequence"/>
</dbReference>
<protein>
    <submittedName>
        <fullName evidence="1">Uncharacterized protein</fullName>
    </submittedName>
</protein>